<keyword evidence="4" id="KW-1185">Reference proteome</keyword>
<dbReference type="EMBL" id="CAMXCT010000620">
    <property type="protein sequence ID" value="CAI3981246.1"/>
    <property type="molecule type" value="Genomic_DNA"/>
</dbReference>
<protein>
    <submittedName>
        <fullName evidence="3">Modification methylase SinI</fullName>
    </submittedName>
</protein>
<feature type="compositionally biased region" description="Basic and acidic residues" evidence="1">
    <location>
        <begin position="473"/>
        <end position="488"/>
    </location>
</feature>
<dbReference type="EMBL" id="CAMXCT020000620">
    <property type="protein sequence ID" value="CAL1134621.1"/>
    <property type="molecule type" value="Genomic_DNA"/>
</dbReference>
<evidence type="ECO:0000256" key="1">
    <source>
        <dbReference type="SAM" id="MobiDB-lite"/>
    </source>
</evidence>
<organism evidence="2">
    <name type="scientific">Cladocopium goreaui</name>
    <dbReference type="NCBI Taxonomy" id="2562237"/>
    <lineage>
        <taxon>Eukaryota</taxon>
        <taxon>Sar</taxon>
        <taxon>Alveolata</taxon>
        <taxon>Dinophyceae</taxon>
        <taxon>Suessiales</taxon>
        <taxon>Symbiodiniaceae</taxon>
        <taxon>Cladocopium</taxon>
    </lineage>
</organism>
<feature type="compositionally biased region" description="Basic residues" evidence="1">
    <location>
        <begin position="870"/>
        <end position="881"/>
    </location>
</feature>
<feature type="region of interest" description="Disordered" evidence="1">
    <location>
        <begin position="857"/>
        <end position="881"/>
    </location>
</feature>
<feature type="region of interest" description="Disordered" evidence="1">
    <location>
        <begin position="473"/>
        <end position="500"/>
    </location>
</feature>
<name>A0A9P1FME6_9DINO</name>
<evidence type="ECO:0000313" key="4">
    <source>
        <dbReference type="Proteomes" id="UP001152797"/>
    </source>
</evidence>
<sequence>MADEVLAPCASAPTMPAVAAANAKHMAYIHECVEGIKAHPIMHDVMTSDAVAGKYVPVNWKSVQSTLRANSGPASGAGNFFWVDLALDPAIAHTAIKTRKCSEIAERYYNVPKPLISEVVVGVPQSFCHGRHQVVPAPGFLRRVSPAEPLHSFIIAVHRDVINEEHDKLLQWRNIILNTLITFEVVERDSTLHFKNCQLREKSGIEHELIRHSSLSRCLDIVNFAARMQKQKKSAQKGPKVSWAKQVSDTYNSDLVMSDYSEKVTECFVERSLAVNSRMLTKSTVVVSKLLYLDDVYGINNPLDSIHKLFAMLGKAGTGPSSVKKLEWMVLLLADLFEKGALDADQCSKRELSSKLCDVFMAKLDFQRELLNWAAEVGVQGQSLQKIQEISVDLETYRAALGYSWLPMDTQPSCGWRTSFPPSADLFLTVLDGCIYSTTYDDLIVTWLRSKKALGELLKMSPLSESLDEVAEKIEEEKQTSAESKNEPGADSGNADSDAHEIGEDGWGSSLYNDLYWSPSKISKDGSLLIVVCSILVQDKAAFGIESFETVMATYAELQASEDKQDKEDLQRLERHMTQARSLVKTYVVLEPETKSDEDLLESLKQSVAGSASGDAEKKTHTLVWYDQADAGEAQVQPHLRVPGLRNRESSITERLAKVRGFSSINHIQRIHLITRNGLQLNEHQRLHSNGTNRGNFLGPFTASSWQQDSDAWLMKMKDKLVLLGKHGARIAVGGKEDDDDNIDASEGDDDEMEESGAKGGKPRDKNDMEPFLYHSPPSALCEELIQAVDPVAVVALAGDGRMAELCLERRIPFFGLAFTAEHCQALTARLEGRVFQKMQSDQSKLFAPALKVILDKNSNQQEEETQPQPKKKTSRKRKTRLTSLLSMVMKRVESQQAVLMARSTATMAKMGKLRRSPANRRPRPSLRQRLAICLRSCRSWPHRPSSEGAEIESPQF</sequence>
<dbReference type="OrthoDB" id="438121at2759"/>
<dbReference type="AlphaFoldDB" id="A0A9P1FME6"/>
<comment type="caution">
    <text evidence="2">The sequence shown here is derived from an EMBL/GenBank/DDBJ whole genome shotgun (WGS) entry which is preliminary data.</text>
</comment>
<dbReference type="Proteomes" id="UP001152797">
    <property type="component" value="Unassembled WGS sequence"/>
</dbReference>
<dbReference type="EMBL" id="CAMXCT030000620">
    <property type="protein sequence ID" value="CAL4768558.1"/>
    <property type="molecule type" value="Genomic_DNA"/>
</dbReference>
<evidence type="ECO:0000313" key="2">
    <source>
        <dbReference type="EMBL" id="CAI3981246.1"/>
    </source>
</evidence>
<dbReference type="GO" id="GO:0032259">
    <property type="term" value="P:methylation"/>
    <property type="evidence" value="ECO:0007669"/>
    <property type="project" value="UniProtKB-KW"/>
</dbReference>
<feature type="region of interest" description="Disordered" evidence="1">
    <location>
        <begin position="734"/>
        <end position="773"/>
    </location>
</feature>
<feature type="compositionally biased region" description="Acidic residues" evidence="1">
    <location>
        <begin position="737"/>
        <end position="755"/>
    </location>
</feature>
<keyword evidence="3" id="KW-0489">Methyltransferase</keyword>
<proteinExistence type="predicted"/>
<accession>A0A9P1FME6</accession>
<reference evidence="3 4" key="2">
    <citation type="submission" date="2024-05" db="EMBL/GenBank/DDBJ databases">
        <authorList>
            <person name="Chen Y."/>
            <person name="Shah S."/>
            <person name="Dougan E. K."/>
            <person name="Thang M."/>
            <person name="Chan C."/>
        </authorList>
    </citation>
    <scope>NUCLEOTIDE SEQUENCE [LARGE SCALE GENOMIC DNA]</scope>
</reference>
<reference evidence="2" key="1">
    <citation type="submission" date="2022-10" db="EMBL/GenBank/DDBJ databases">
        <authorList>
            <person name="Chen Y."/>
            <person name="Dougan E. K."/>
            <person name="Chan C."/>
            <person name="Rhodes N."/>
            <person name="Thang M."/>
        </authorList>
    </citation>
    <scope>NUCLEOTIDE SEQUENCE</scope>
</reference>
<evidence type="ECO:0000313" key="3">
    <source>
        <dbReference type="EMBL" id="CAL4768558.1"/>
    </source>
</evidence>
<dbReference type="GO" id="GO:0008168">
    <property type="term" value="F:methyltransferase activity"/>
    <property type="evidence" value="ECO:0007669"/>
    <property type="project" value="UniProtKB-KW"/>
</dbReference>
<keyword evidence="3" id="KW-0808">Transferase</keyword>
<gene>
    <name evidence="2" type="ORF">C1SCF055_LOCUS9055</name>
</gene>